<keyword evidence="3" id="KW-0804">Transcription</keyword>
<comment type="caution">
    <text evidence="5">The sequence shown here is derived from an EMBL/GenBank/DDBJ whole genome shotgun (WGS) entry which is preliminary data.</text>
</comment>
<gene>
    <name evidence="5" type="ORF">NA8A_19313</name>
</gene>
<dbReference type="EMBL" id="AMSI01000015">
    <property type="protein sequence ID" value="EKF40786.1"/>
    <property type="molecule type" value="Genomic_DNA"/>
</dbReference>
<dbReference type="InterPro" id="IPR019888">
    <property type="entry name" value="Tscrpt_reg_AsnC-like"/>
</dbReference>
<protein>
    <submittedName>
        <fullName evidence="5">Transcriptional regulator, AsnC/Lrp family protein</fullName>
    </submittedName>
</protein>
<feature type="domain" description="HTH asnC-type" evidence="4">
    <location>
        <begin position="17"/>
        <end position="78"/>
    </location>
</feature>
<accession>K2P0D3</accession>
<dbReference type="PRINTS" id="PR00033">
    <property type="entry name" value="HTHASNC"/>
</dbReference>
<dbReference type="InterPro" id="IPR019885">
    <property type="entry name" value="Tscrpt_reg_HTH_AsnC-type_CS"/>
</dbReference>
<keyword evidence="6" id="KW-1185">Reference proteome</keyword>
<dbReference type="GO" id="GO:0043200">
    <property type="term" value="P:response to amino acid"/>
    <property type="evidence" value="ECO:0007669"/>
    <property type="project" value="TreeGrafter"/>
</dbReference>
<dbReference type="InterPro" id="IPR011991">
    <property type="entry name" value="ArsR-like_HTH"/>
</dbReference>
<dbReference type="InterPro" id="IPR011008">
    <property type="entry name" value="Dimeric_a/b-barrel"/>
</dbReference>
<evidence type="ECO:0000256" key="2">
    <source>
        <dbReference type="ARBA" id="ARBA00023125"/>
    </source>
</evidence>
<dbReference type="PANTHER" id="PTHR30154">
    <property type="entry name" value="LEUCINE-RESPONSIVE REGULATORY PROTEIN"/>
    <property type="match status" value="1"/>
</dbReference>
<dbReference type="Gene3D" id="3.30.70.920">
    <property type="match status" value="1"/>
</dbReference>
<dbReference type="eggNOG" id="COG1522">
    <property type="taxonomic scope" value="Bacteria"/>
</dbReference>
<dbReference type="InterPro" id="IPR019887">
    <property type="entry name" value="Tscrpt_reg_AsnC/Lrp_C"/>
</dbReference>
<dbReference type="PROSITE" id="PS50956">
    <property type="entry name" value="HTH_ASNC_2"/>
    <property type="match status" value="1"/>
</dbReference>
<dbReference type="InterPro" id="IPR036388">
    <property type="entry name" value="WH-like_DNA-bd_sf"/>
</dbReference>
<dbReference type="Pfam" id="PF01037">
    <property type="entry name" value="AsnC_trans_reg"/>
    <property type="match status" value="1"/>
</dbReference>
<dbReference type="SUPFAM" id="SSF46785">
    <property type="entry name" value="Winged helix' DNA-binding domain"/>
    <property type="match status" value="1"/>
</dbReference>
<dbReference type="PANTHER" id="PTHR30154:SF34">
    <property type="entry name" value="TRANSCRIPTIONAL REGULATOR AZLB"/>
    <property type="match status" value="1"/>
</dbReference>
<evidence type="ECO:0000313" key="5">
    <source>
        <dbReference type="EMBL" id="EKF40786.1"/>
    </source>
</evidence>
<dbReference type="Gene3D" id="1.10.10.10">
    <property type="entry name" value="Winged helix-like DNA-binding domain superfamily/Winged helix DNA-binding domain"/>
    <property type="match status" value="1"/>
</dbReference>
<name>K2P0D3_9HYPH</name>
<dbReference type="GO" id="GO:0006355">
    <property type="term" value="P:regulation of DNA-templated transcription"/>
    <property type="evidence" value="ECO:0007669"/>
    <property type="project" value="UniProtKB-ARBA"/>
</dbReference>
<keyword evidence="2" id="KW-0238">DNA-binding</keyword>
<evidence type="ECO:0000313" key="6">
    <source>
        <dbReference type="Proteomes" id="UP000007374"/>
    </source>
</evidence>
<dbReference type="SMART" id="SM00344">
    <property type="entry name" value="HTH_ASNC"/>
    <property type="match status" value="1"/>
</dbReference>
<evidence type="ECO:0000256" key="1">
    <source>
        <dbReference type="ARBA" id="ARBA00023015"/>
    </source>
</evidence>
<sequence>MVFLFVQGEISDMSTRFDRLDIKILNVLQEEGRITNLDLAARVGLSSAPCLRRVRALEDSGVIRRYVALLEPQAVGLNLEFAVDIRLKTQTRDLTESFERRILRMPEIVECCLTAGEWDYALRVLVPSLEEYQTFQLDKLMTGNSEIAAMRSTIIMRKIKSTTRLPVEGA</sequence>
<dbReference type="CDD" id="cd00090">
    <property type="entry name" value="HTH_ARSR"/>
    <property type="match status" value="1"/>
</dbReference>
<evidence type="ECO:0000256" key="3">
    <source>
        <dbReference type="ARBA" id="ARBA00023163"/>
    </source>
</evidence>
<dbReference type="STRING" id="721133.SAMN05216176_11357"/>
<dbReference type="GO" id="GO:0005829">
    <property type="term" value="C:cytosol"/>
    <property type="evidence" value="ECO:0007669"/>
    <property type="project" value="TreeGrafter"/>
</dbReference>
<dbReference type="Proteomes" id="UP000007374">
    <property type="component" value="Unassembled WGS sequence"/>
</dbReference>
<dbReference type="InterPro" id="IPR036390">
    <property type="entry name" value="WH_DNA-bd_sf"/>
</dbReference>
<keyword evidence="1" id="KW-0805">Transcription regulation</keyword>
<dbReference type="SUPFAM" id="SSF54909">
    <property type="entry name" value="Dimeric alpha+beta barrel"/>
    <property type="match status" value="1"/>
</dbReference>
<dbReference type="Pfam" id="PF13412">
    <property type="entry name" value="HTH_24"/>
    <property type="match status" value="1"/>
</dbReference>
<organism evidence="5 6">
    <name type="scientific">Nitratireductor indicus C115</name>
    <dbReference type="NCBI Taxonomy" id="1231190"/>
    <lineage>
        <taxon>Bacteria</taxon>
        <taxon>Pseudomonadati</taxon>
        <taxon>Pseudomonadota</taxon>
        <taxon>Alphaproteobacteria</taxon>
        <taxon>Hyphomicrobiales</taxon>
        <taxon>Phyllobacteriaceae</taxon>
        <taxon>Nitratireductor</taxon>
    </lineage>
</organism>
<dbReference type="PATRIC" id="fig|1231190.3.peg.3990"/>
<dbReference type="AlphaFoldDB" id="K2P0D3"/>
<dbReference type="PROSITE" id="PS00519">
    <property type="entry name" value="HTH_ASNC_1"/>
    <property type="match status" value="1"/>
</dbReference>
<reference evidence="5 6" key="1">
    <citation type="journal article" date="2012" name="J. Bacteriol.">
        <title>Genome Sequence of Nitratireductor indicus Type Strain C115.</title>
        <authorList>
            <person name="Lai Q."/>
            <person name="Li G."/>
            <person name="Yu Z."/>
            <person name="Shao Z."/>
        </authorList>
    </citation>
    <scope>NUCLEOTIDE SEQUENCE [LARGE SCALE GENOMIC DNA]</scope>
    <source>
        <strain evidence="5 6">C115</strain>
    </source>
</reference>
<dbReference type="InterPro" id="IPR000485">
    <property type="entry name" value="AsnC-type_HTH_dom"/>
</dbReference>
<dbReference type="GO" id="GO:0043565">
    <property type="term" value="F:sequence-specific DNA binding"/>
    <property type="evidence" value="ECO:0007669"/>
    <property type="project" value="InterPro"/>
</dbReference>
<proteinExistence type="predicted"/>
<evidence type="ECO:0000259" key="4">
    <source>
        <dbReference type="PROSITE" id="PS50956"/>
    </source>
</evidence>